<organism evidence="2 3">
    <name type="scientific">Flexivirga endophytica</name>
    <dbReference type="NCBI Taxonomy" id="1849103"/>
    <lineage>
        <taxon>Bacteria</taxon>
        <taxon>Bacillati</taxon>
        <taxon>Actinomycetota</taxon>
        <taxon>Actinomycetes</taxon>
        <taxon>Micrococcales</taxon>
        <taxon>Dermacoccaceae</taxon>
        <taxon>Flexivirga</taxon>
    </lineage>
</organism>
<reference evidence="2" key="2">
    <citation type="submission" date="2020-09" db="EMBL/GenBank/DDBJ databases">
        <authorList>
            <person name="Sun Q."/>
            <person name="Zhou Y."/>
        </authorList>
    </citation>
    <scope>NUCLEOTIDE SEQUENCE</scope>
    <source>
        <strain evidence="2">CGMCC 1.15085</strain>
    </source>
</reference>
<feature type="transmembrane region" description="Helical" evidence="1">
    <location>
        <begin position="62"/>
        <end position="84"/>
    </location>
</feature>
<keyword evidence="3" id="KW-1185">Reference proteome</keyword>
<accession>A0A916TI70</accession>
<gene>
    <name evidence="2" type="ORF">GCM10011492_40250</name>
</gene>
<dbReference type="EMBL" id="BMHI01000007">
    <property type="protein sequence ID" value="GGB45107.1"/>
    <property type="molecule type" value="Genomic_DNA"/>
</dbReference>
<proteinExistence type="predicted"/>
<keyword evidence="1" id="KW-0812">Transmembrane</keyword>
<keyword evidence="1" id="KW-0472">Membrane</keyword>
<evidence type="ECO:0000313" key="2">
    <source>
        <dbReference type="EMBL" id="GGB45107.1"/>
    </source>
</evidence>
<feature type="transmembrane region" description="Helical" evidence="1">
    <location>
        <begin position="117"/>
        <end position="137"/>
    </location>
</feature>
<name>A0A916TI70_9MICO</name>
<dbReference type="Proteomes" id="UP000636793">
    <property type="component" value="Unassembled WGS sequence"/>
</dbReference>
<feature type="transmembrane region" description="Helical" evidence="1">
    <location>
        <begin position="91"/>
        <end position="111"/>
    </location>
</feature>
<dbReference type="AlphaFoldDB" id="A0A916TI70"/>
<keyword evidence="1" id="KW-1133">Transmembrane helix</keyword>
<sequence length="155" mass="16362">MRPKPVVNAIRLMYAGVVLALIGVLVNALSRGSIARALERTNDGRSPGDRLSADDLQHAADLTYTAFLAMSIAATVVWLVMAVANSRGLGWARIVSTVLVVLNLLLTIGMATRGTAATAIAEVPTLLVGAAAVWLLWQPASTTFFERCAGLRHPA</sequence>
<comment type="caution">
    <text evidence="2">The sequence shown here is derived from an EMBL/GenBank/DDBJ whole genome shotgun (WGS) entry which is preliminary data.</text>
</comment>
<protein>
    <submittedName>
        <fullName evidence="2">Uncharacterized protein</fullName>
    </submittedName>
</protein>
<evidence type="ECO:0000313" key="3">
    <source>
        <dbReference type="Proteomes" id="UP000636793"/>
    </source>
</evidence>
<reference evidence="2" key="1">
    <citation type="journal article" date="2014" name="Int. J. Syst. Evol. Microbiol.">
        <title>Complete genome sequence of Corynebacterium casei LMG S-19264T (=DSM 44701T), isolated from a smear-ripened cheese.</title>
        <authorList>
            <consortium name="US DOE Joint Genome Institute (JGI-PGF)"/>
            <person name="Walter F."/>
            <person name="Albersmeier A."/>
            <person name="Kalinowski J."/>
            <person name="Ruckert C."/>
        </authorList>
    </citation>
    <scope>NUCLEOTIDE SEQUENCE</scope>
    <source>
        <strain evidence="2">CGMCC 1.15085</strain>
    </source>
</reference>
<evidence type="ECO:0000256" key="1">
    <source>
        <dbReference type="SAM" id="Phobius"/>
    </source>
</evidence>
<feature type="transmembrane region" description="Helical" evidence="1">
    <location>
        <begin position="12"/>
        <end position="30"/>
    </location>
</feature>